<accession>A0A382AGM6</accession>
<name>A0A382AGM6_9ZZZZ</name>
<dbReference type="AlphaFoldDB" id="A0A382AGM6"/>
<dbReference type="EMBL" id="UINC01025316">
    <property type="protein sequence ID" value="SVB00668.1"/>
    <property type="molecule type" value="Genomic_DNA"/>
</dbReference>
<gene>
    <name evidence="1" type="ORF">METZ01_LOCUS153522</name>
</gene>
<evidence type="ECO:0000313" key="1">
    <source>
        <dbReference type="EMBL" id="SVB00668.1"/>
    </source>
</evidence>
<organism evidence="1">
    <name type="scientific">marine metagenome</name>
    <dbReference type="NCBI Taxonomy" id="408172"/>
    <lineage>
        <taxon>unclassified sequences</taxon>
        <taxon>metagenomes</taxon>
        <taxon>ecological metagenomes</taxon>
    </lineage>
</organism>
<protein>
    <submittedName>
        <fullName evidence="1">Uncharacterized protein</fullName>
    </submittedName>
</protein>
<sequence>MGLARYQTFSPYVNAQMGFQRGLVSGSWTL</sequence>
<proteinExistence type="predicted"/>
<reference evidence="1" key="1">
    <citation type="submission" date="2018-05" db="EMBL/GenBank/DDBJ databases">
        <authorList>
            <person name="Lanie J.A."/>
            <person name="Ng W.-L."/>
            <person name="Kazmierczak K.M."/>
            <person name="Andrzejewski T.M."/>
            <person name="Davidsen T.M."/>
            <person name="Wayne K.J."/>
            <person name="Tettelin H."/>
            <person name="Glass J.I."/>
            <person name="Rusch D."/>
            <person name="Podicherti R."/>
            <person name="Tsui H.-C.T."/>
            <person name="Winkler M.E."/>
        </authorList>
    </citation>
    <scope>NUCLEOTIDE SEQUENCE</scope>
</reference>